<reference evidence="2 3" key="1">
    <citation type="journal article" date="2016" name="Sci. Rep.">
        <title>The Dendrobium catenatum Lindl. genome sequence provides insights into polysaccharide synthase, floral development and adaptive evolution.</title>
        <authorList>
            <person name="Zhang G.Q."/>
            <person name="Xu Q."/>
            <person name="Bian C."/>
            <person name="Tsai W.C."/>
            <person name="Yeh C.M."/>
            <person name="Liu K.W."/>
            <person name="Yoshida K."/>
            <person name="Zhang L.S."/>
            <person name="Chang S.B."/>
            <person name="Chen F."/>
            <person name="Shi Y."/>
            <person name="Su Y.Y."/>
            <person name="Zhang Y.Q."/>
            <person name="Chen L.J."/>
            <person name="Yin Y."/>
            <person name="Lin M."/>
            <person name="Huang H."/>
            <person name="Deng H."/>
            <person name="Wang Z.W."/>
            <person name="Zhu S.L."/>
            <person name="Zhao X."/>
            <person name="Deng C."/>
            <person name="Niu S.C."/>
            <person name="Huang J."/>
            <person name="Wang M."/>
            <person name="Liu G.H."/>
            <person name="Yang H.J."/>
            <person name="Xiao X.J."/>
            <person name="Hsiao Y.Y."/>
            <person name="Wu W.L."/>
            <person name="Chen Y.Y."/>
            <person name="Mitsuda N."/>
            <person name="Ohme-Takagi M."/>
            <person name="Luo Y.B."/>
            <person name="Van de Peer Y."/>
            <person name="Liu Z.J."/>
        </authorList>
    </citation>
    <scope>NUCLEOTIDE SEQUENCE [LARGE SCALE GENOMIC DNA]</scope>
    <source>
        <tissue evidence="2">The whole plant</tissue>
    </source>
</reference>
<organism evidence="2 3">
    <name type="scientific">Dendrobium catenatum</name>
    <dbReference type="NCBI Taxonomy" id="906689"/>
    <lineage>
        <taxon>Eukaryota</taxon>
        <taxon>Viridiplantae</taxon>
        <taxon>Streptophyta</taxon>
        <taxon>Embryophyta</taxon>
        <taxon>Tracheophyta</taxon>
        <taxon>Spermatophyta</taxon>
        <taxon>Magnoliopsida</taxon>
        <taxon>Liliopsida</taxon>
        <taxon>Asparagales</taxon>
        <taxon>Orchidaceae</taxon>
        <taxon>Epidendroideae</taxon>
        <taxon>Malaxideae</taxon>
        <taxon>Dendrobiinae</taxon>
        <taxon>Dendrobium</taxon>
    </lineage>
</organism>
<feature type="region of interest" description="Disordered" evidence="1">
    <location>
        <begin position="80"/>
        <end position="102"/>
    </location>
</feature>
<protein>
    <submittedName>
        <fullName evidence="2">Uncharacterized protein</fullName>
    </submittedName>
</protein>
<accession>A0A2I0X8K8</accession>
<sequence>MEYNNIINKLLIINEKIAYKKGRQRRFIPTSMAKEGYGTAGGKAAAAAAACNPNWASLQEKLKGRKPLVSLASLDNGTRATSALGKRKERPDTVPAAPLSTPSILAPTSEDFSLTEALAMDCEMVGVSFQGNKSALGRVSLREAAPTGEVAGTAADGGVRLFREQRLAGRKFSGKPGTRAG</sequence>
<evidence type="ECO:0000313" key="3">
    <source>
        <dbReference type="Proteomes" id="UP000233837"/>
    </source>
</evidence>
<evidence type="ECO:0000256" key="1">
    <source>
        <dbReference type="SAM" id="MobiDB-lite"/>
    </source>
</evidence>
<dbReference type="AlphaFoldDB" id="A0A2I0X8K8"/>
<evidence type="ECO:0000313" key="2">
    <source>
        <dbReference type="EMBL" id="PKU84221.1"/>
    </source>
</evidence>
<dbReference type="EMBL" id="KZ502052">
    <property type="protein sequence ID" value="PKU84221.1"/>
    <property type="molecule type" value="Genomic_DNA"/>
</dbReference>
<reference evidence="2 3" key="2">
    <citation type="journal article" date="2017" name="Nature">
        <title>The Apostasia genome and the evolution of orchids.</title>
        <authorList>
            <person name="Zhang G.Q."/>
            <person name="Liu K.W."/>
            <person name="Li Z."/>
            <person name="Lohaus R."/>
            <person name="Hsiao Y.Y."/>
            <person name="Niu S.C."/>
            <person name="Wang J.Y."/>
            <person name="Lin Y.C."/>
            <person name="Xu Q."/>
            <person name="Chen L.J."/>
            <person name="Yoshida K."/>
            <person name="Fujiwara S."/>
            <person name="Wang Z.W."/>
            <person name="Zhang Y.Q."/>
            <person name="Mitsuda N."/>
            <person name="Wang M."/>
            <person name="Liu G.H."/>
            <person name="Pecoraro L."/>
            <person name="Huang H.X."/>
            <person name="Xiao X.J."/>
            <person name="Lin M."/>
            <person name="Wu X.Y."/>
            <person name="Wu W.L."/>
            <person name="Chen Y.Y."/>
            <person name="Chang S.B."/>
            <person name="Sakamoto S."/>
            <person name="Ohme-Takagi M."/>
            <person name="Yagi M."/>
            <person name="Zeng S.J."/>
            <person name="Shen C.Y."/>
            <person name="Yeh C.M."/>
            <person name="Luo Y.B."/>
            <person name="Tsai W.C."/>
            <person name="Van de Peer Y."/>
            <person name="Liu Z.J."/>
        </authorList>
    </citation>
    <scope>NUCLEOTIDE SEQUENCE [LARGE SCALE GENOMIC DNA]</scope>
    <source>
        <tissue evidence="2">The whole plant</tissue>
    </source>
</reference>
<dbReference type="STRING" id="906689.A0A2I0X8K8"/>
<dbReference type="Proteomes" id="UP000233837">
    <property type="component" value="Unassembled WGS sequence"/>
</dbReference>
<gene>
    <name evidence="2" type="ORF">MA16_Dca002733</name>
</gene>
<name>A0A2I0X8K8_9ASPA</name>
<proteinExistence type="predicted"/>
<keyword evidence="3" id="KW-1185">Reference proteome</keyword>